<accession>A0A7C8IES8</accession>
<feature type="transmembrane region" description="Helical" evidence="1">
    <location>
        <begin position="39"/>
        <end position="67"/>
    </location>
</feature>
<comment type="caution">
    <text evidence="2">The sequence shown here is derived from an EMBL/GenBank/DDBJ whole genome shotgun (WGS) entry which is preliminary data.</text>
</comment>
<gene>
    <name evidence="2" type="ORF">BDV95DRAFT_4405</name>
</gene>
<proteinExistence type="predicted"/>
<dbReference type="PANTHER" id="PTHR38421">
    <property type="entry name" value="TRANSMEMBRANE PROTEIN USGS"/>
    <property type="match status" value="1"/>
</dbReference>
<dbReference type="Proteomes" id="UP000481861">
    <property type="component" value="Unassembled WGS sequence"/>
</dbReference>
<feature type="transmembrane region" description="Helical" evidence="1">
    <location>
        <begin position="87"/>
        <end position="106"/>
    </location>
</feature>
<keyword evidence="1" id="KW-0472">Membrane</keyword>
<feature type="transmembrane region" description="Helical" evidence="1">
    <location>
        <begin position="271"/>
        <end position="296"/>
    </location>
</feature>
<evidence type="ECO:0000313" key="3">
    <source>
        <dbReference type="Proteomes" id="UP000481861"/>
    </source>
</evidence>
<dbReference type="AlphaFoldDB" id="A0A7C8IES8"/>
<protein>
    <recommendedName>
        <fullName evidence="4">Transmembrane protein UsgS</fullName>
    </recommendedName>
</protein>
<organism evidence="2 3">
    <name type="scientific">Massariosphaeria phaeospora</name>
    <dbReference type="NCBI Taxonomy" id="100035"/>
    <lineage>
        <taxon>Eukaryota</taxon>
        <taxon>Fungi</taxon>
        <taxon>Dikarya</taxon>
        <taxon>Ascomycota</taxon>
        <taxon>Pezizomycotina</taxon>
        <taxon>Dothideomycetes</taxon>
        <taxon>Pleosporomycetidae</taxon>
        <taxon>Pleosporales</taxon>
        <taxon>Pleosporales incertae sedis</taxon>
        <taxon>Massariosphaeria</taxon>
    </lineage>
</organism>
<name>A0A7C8IES8_9PLEO</name>
<feature type="transmembrane region" description="Helical" evidence="1">
    <location>
        <begin position="177"/>
        <end position="197"/>
    </location>
</feature>
<evidence type="ECO:0008006" key="4">
    <source>
        <dbReference type="Google" id="ProtNLM"/>
    </source>
</evidence>
<evidence type="ECO:0000313" key="2">
    <source>
        <dbReference type="EMBL" id="KAF2877849.1"/>
    </source>
</evidence>
<feature type="transmembrane region" description="Helical" evidence="1">
    <location>
        <begin position="203"/>
        <end position="224"/>
    </location>
</feature>
<dbReference type="PANTHER" id="PTHR38421:SF1">
    <property type="entry name" value="TRANSMEMBRANE PROTEIN"/>
    <property type="match status" value="1"/>
</dbReference>
<dbReference type="EMBL" id="JAADJZ010000001">
    <property type="protein sequence ID" value="KAF2877849.1"/>
    <property type="molecule type" value="Genomic_DNA"/>
</dbReference>
<dbReference type="OrthoDB" id="10041630at2759"/>
<reference evidence="2 3" key="1">
    <citation type="submission" date="2020-01" db="EMBL/GenBank/DDBJ databases">
        <authorList>
            <consortium name="DOE Joint Genome Institute"/>
            <person name="Haridas S."/>
            <person name="Albert R."/>
            <person name="Binder M."/>
            <person name="Bloem J."/>
            <person name="Labutti K."/>
            <person name="Salamov A."/>
            <person name="Andreopoulos B."/>
            <person name="Baker S.E."/>
            <person name="Barry K."/>
            <person name="Bills G."/>
            <person name="Bluhm B.H."/>
            <person name="Cannon C."/>
            <person name="Castanera R."/>
            <person name="Culley D.E."/>
            <person name="Daum C."/>
            <person name="Ezra D."/>
            <person name="Gonzalez J.B."/>
            <person name="Henrissat B."/>
            <person name="Kuo A."/>
            <person name="Liang C."/>
            <person name="Lipzen A."/>
            <person name="Lutzoni F."/>
            <person name="Magnuson J."/>
            <person name="Mondo S."/>
            <person name="Nolan M."/>
            <person name="Ohm R."/>
            <person name="Pangilinan J."/>
            <person name="Park H.-J.H."/>
            <person name="Ramirez L."/>
            <person name="Alfaro M."/>
            <person name="Sun H."/>
            <person name="Tritt A."/>
            <person name="Yoshinaga Y."/>
            <person name="Zwiers L.-H.L."/>
            <person name="Turgeon B.G."/>
            <person name="Goodwin S.B."/>
            <person name="Spatafora J.W."/>
            <person name="Crous P.W."/>
            <person name="Grigoriev I.V."/>
        </authorList>
    </citation>
    <scope>NUCLEOTIDE SEQUENCE [LARGE SCALE GENOMIC DNA]</scope>
    <source>
        <strain evidence="2 3">CBS 611.86</strain>
    </source>
</reference>
<keyword evidence="1" id="KW-1133">Transmembrane helix</keyword>
<keyword evidence="1" id="KW-0812">Transmembrane</keyword>
<evidence type="ECO:0000256" key="1">
    <source>
        <dbReference type="SAM" id="Phobius"/>
    </source>
</evidence>
<keyword evidence="3" id="KW-1185">Reference proteome</keyword>
<sequence length="366" mass="42038">MSNFDQNAILRGMQLTLVGVHRALQNPDLLTSTHYRQAAIAVAAGVAIRLLVAVPIIGVRLLLWILALFVNMDHAQWDDDVTKGLHFFENSVLQLPFFLMTLMRYITPTLDQTFMDSLRWVDQTYIQKHKTEDPHNLRALYYPNLHMYPNHGPKEDKPKSALKKALTVLVSKYSRKAGISLAVVTLSYVPYVGRFVLPAASFYTFSGAVGTQPALVIFGVSLFLPRKYLVLFLQSYFSSRTLMRELLQPYFARVRYSKEQKKLWFKDRAGVLFGFGLGFFVFVKIPLFGVLIYGLAEASTAYLITKITDPPPDPSKAEEFKNESLRWKNKHEFLNLPWEKLDAFNIEMHEPKHQSDVRQTPRKQFS</sequence>